<dbReference type="GO" id="GO:0004497">
    <property type="term" value="F:monooxygenase activity"/>
    <property type="evidence" value="ECO:0007669"/>
    <property type="project" value="UniProtKB-KW"/>
</dbReference>
<protein>
    <submittedName>
        <fullName evidence="6">Monooxygenase</fullName>
    </submittedName>
</protein>
<dbReference type="KEGG" id="nch:A0U93_00330"/>
<dbReference type="Pfam" id="PF01494">
    <property type="entry name" value="FAD_binding_3"/>
    <property type="match status" value="1"/>
</dbReference>
<evidence type="ECO:0000256" key="2">
    <source>
        <dbReference type="ARBA" id="ARBA00022827"/>
    </source>
</evidence>
<accession>A0A1U9KLL8</accession>
<evidence type="ECO:0000256" key="3">
    <source>
        <dbReference type="ARBA" id="ARBA00023002"/>
    </source>
</evidence>
<feature type="domain" description="FAD-binding" evidence="5">
    <location>
        <begin position="6"/>
        <end position="318"/>
    </location>
</feature>
<keyword evidence="4 6" id="KW-0503">Monooxygenase</keyword>
<evidence type="ECO:0000259" key="5">
    <source>
        <dbReference type="Pfam" id="PF01494"/>
    </source>
</evidence>
<dbReference type="PANTHER" id="PTHR46972:SF1">
    <property type="entry name" value="FAD DEPENDENT OXIDOREDUCTASE DOMAIN-CONTAINING PROTEIN"/>
    <property type="match status" value="1"/>
</dbReference>
<dbReference type="EMBL" id="CP014691">
    <property type="protein sequence ID" value="AQS86649.1"/>
    <property type="molecule type" value="Genomic_DNA"/>
</dbReference>
<dbReference type="OrthoDB" id="4230779at2"/>
<dbReference type="InterPro" id="IPR002938">
    <property type="entry name" value="FAD-bd"/>
</dbReference>
<dbReference type="Proteomes" id="UP000188604">
    <property type="component" value="Chromosome"/>
</dbReference>
<dbReference type="InterPro" id="IPR036188">
    <property type="entry name" value="FAD/NAD-bd_sf"/>
</dbReference>
<keyword evidence="2" id="KW-0274">FAD</keyword>
<proteinExistence type="predicted"/>
<dbReference type="STRING" id="320497.A0U93_00330"/>
<organism evidence="6 7">
    <name type="scientific">Neoasaia chiangmaiensis</name>
    <dbReference type="NCBI Taxonomy" id="320497"/>
    <lineage>
        <taxon>Bacteria</taxon>
        <taxon>Pseudomonadati</taxon>
        <taxon>Pseudomonadota</taxon>
        <taxon>Alphaproteobacteria</taxon>
        <taxon>Acetobacterales</taxon>
        <taxon>Acetobacteraceae</taxon>
        <taxon>Neoasaia</taxon>
    </lineage>
</organism>
<keyword evidence="7" id="KW-1185">Reference proteome</keyword>
<evidence type="ECO:0000313" key="6">
    <source>
        <dbReference type="EMBL" id="AQS86649.1"/>
    </source>
</evidence>
<dbReference type="SUPFAM" id="SSF51905">
    <property type="entry name" value="FAD/NAD(P)-binding domain"/>
    <property type="match status" value="1"/>
</dbReference>
<name>A0A1U9KLL8_9PROT</name>
<dbReference type="PANTHER" id="PTHR46972">
    <property type="entry name" value="MONOOXYGENASE ASQM-RELATED"/>
    <property type="match status" value="1"/>
</dbReference>
<sequence>MAMNRIAIVGGGPGGLLLARLLQRRGRSPVVFERDTHAEERPQGGSLDLHSRTGQYAMRQAGLESAFIAAARPEDQGDRLYDSDGALLFDRDDPTDDRPEIDRTALRGILLDSLLPDTVRWGCRVAGIAPGADGFVLAGDGWTERFDVVVGADGAWSRVRPLLSNAEPAYEGVTLVELGFDVARHPTISMLTGTGKMFAVGDNRALITQRNGFGHIRGYAGLRLAEATAREWQASSPDQLRQALREDFAGWAPMLREVIETGDVIGVRPLYAMPVAHRWQSRTGVTLLGDAAHLMSPFSGEGVNLALADAVDLAEALTSDGGWMSVTRYEEAMSMRAAASAEGAARGLNSVFSPEGVAPVLEHYRARVSGA</sequence>
<evidence type="ECO:0000256" key="1">
    <source>
        <dbReference type="ARBA" id="ARBA00022630"/>
    </source>
</evidence>
<dbReference type="AlphaFoldDB" id="A0A1U9KLL8"/>
<evidence type="ECO:0000313" key="7">
    <source>
        <dbReference type="Proteomes" id="UP000188604"/>
    </source>
</evidence>
<reference evidence="6 7" key="1">
    <citation type="submission" date="2016-03" db="EMBL/GenBank/DDBJ databases">
        <title>Acetic acid bacteria sequencing.</title>
        <authorList>
            <person name="Brandt J."/>
            <person name="Jakob F."/>
            <person name="Vogel R.F."/>
        </authorList>
    </citation>
    <scope>NUCLEOTIDE SEQUENCE [LARGE SCALE GENOMIC DNA]</scope>
    <source>
        <strain evidence="6 7">NBRC 101099</strain>
    </source>
</reference>
<keyword evidence="3" id="KW-0560">Oxidoreductase</keyword>
<keyword evidence="1" id="KW-0285">Flavoprotein</keyword>
<dbReference type="PRINTS" id="PR00420">
    <property type="entry name" value="RNGMNOXGNASE"/>
</dbReference>
<evidence type="ECO:0000256" key="4">
    <source>
        <dbReference type="ARBA" id="ARBA00023033"/>
    </source>
</evidence>
<dbReference type="GO" id="GO:0071949">
    <property type="term" value="F:FAD binding"/>
    <property type="evidence" value="ECO:0007669"/>
    <property type="project" value="InterPro"/>
</dbReference>
<dbReference type="RefSeq" id="WP_077805616.1">
    <property type="nucleotide sequence ID" value="NZ_BJXS01000016.1"/>
</dbReference>
<dbReference type="Gene3D" id="3.50.50.60">
    <property type="entry name" value="FAD/NAD(P)-binding domain"/>
    <property type="match status" value="1"/>
</dbReference>
<gene>
    <name evidence="6" type="ORF">A0U93_00330</name>
</gene>